<keyword evidence="3" id="KW-0548">Nucleotidyltransferase</keyword>
<evidence type="ECO:0000256" key="2">
    <source>
        <dbReference type="ARBA" id="ARBA00022679"/>
    </source>
</evidence>
<reference evidence="9 10" key="1">
    <citation type="submission" date="2023-11" db="EMBL/GenBank/DDBJ databases">
        <authorList>
            <person name="Hedman E."/>
            <person name="Englund M."/>
            <person name="Stromberg M."/>
            <person name="Nyberg Akerstrom W."/>
            <person name="Nylinder S."/>
            <person name="Jareborg N."/>
            <person name="Kallberg Y."/>
            <person name="Kronander E."/>
        </authorList>
    </citation>
    <scope>NUCLEOTIDE SEQUENCE [LARGE SCALE GENOMIC DNA]</scope>
</reference>
<dbReference type="GO" id="GO:0008233">
    <property type="term" value="F:peptidase activity"/>
    <property type="evidence" value="ECO:0007669"/>
    <property type="project" value="UniProtKB-KW"/>
</dbReference>
<dbReference type="GO" id="GO:0004519">
    <property type="term" value="F:endonuclease activity"/>
    <property type="evidence" value="ECO:0007669"/>
    <property type="project" value="UniProtKB-KW"/>
</dbReference>
<dbReference type="PROSITE" id="PS50878">
    <property type="entry name" value="RT_POL"/>
    <property type="match status" value="1"/>
</dbReference>
<evidence type="ECO:0000256" key="1">
    <source>
        <dbReference type="ARBA" id="ARBA00022670"/>
    </source>
</evidence>
<sequence length="171" mass="19453">MIEGMVKDGVNEPSSSPWCSPVVLVKKKDGSMRFCVDYRRLNDVKKKDSYSLPRIDDTLDTLTGVKWFSTLDLKSGYWQAEIDPKDKKKTAFSTRKGLWQFKVVPFGLCNAPATYERLMELVLTGLIGDACLVYLDDIIIVGRMFEEHLPNLERVLMKVQSANLKLSPKKC</sequence>
<dbReference type="InterPro" id="IPR000477">
    <property type="entry name" value="RT_dom"/>
</dbReference>
<dbReference type="EMBL" id="CAVLGL010000115">
    <property type="protein sequence ID" value="CAK1599828.1"/>
    <property type="molecule type" value="Genomic_DNA"/>
</dbReference>
<dbReference type="Gene3D" id="3.30.70.270">
    <property type="match status" value="1"/>
</dbReference>
<evidence type="ECO:0000313" key="10">
    <source>
        <dbReference type="Proteomes" id="UP001314205"/>
    </source>
</evidence>
<evidence type="ECO:0000256" key="3">
    <source>
        <dbReference type="ARBA" id="ARBA00022695"/>
    </source>
</evidence>
<keyword evidence="5" id="KW-0255">Endonuclease</keyword>
<evidence type="ECO:0000256" key="7">
    <source>
        <dbReference type="ARBA" id="ARBA00022918"/>
    </source>
</evidence>
<keyword evidence="4" id="KW-0540">Nuclease</keyword>
<dbReference type="InterPro" id="IPR053134">
    <property type="entry name" value="RNA-dir_DNA_polymerase"/>
</dbReference>
<proteinExistence type="predicted"/>
<feature type="domain" description="Reverse transcriptase" evidence="8">
    <location>
        <begin position="6"/>
        <end position="171"/>
    </location>
</feature>
<name>A0AAV1LWR1_9NEOP</name>
<evidence type="ECO:0000259" key="8">
    <source>
        <dbReference type="PROSITE" id="PS50878"/>
    </source>
</evidence>
<dbReference type="Gene3D" id="3.10.10.10">
    <property type="entry name" value="HIV Type 1 Reverse Transcriptase, subunit A, domain 1"/>
    <property type="match status" value="1"/>
</dbReference>
<dbReference type="GO" id="GO:0006508">
    <property type="term" value="P:proteolysis"/>
    <property type="evidence" value="ECO:0007669"/>
    <property type="project" value="UniProtKB-KW"/>
</dbReference>
<keyword evidence="6" id="KW-0378">Hydrolase</keyword>
<evidence type="ECO:0000256" key="5">
    <source>
        <dbReference type="ARBA" id="ARBA00022759"/>
    </source>
</evidence>
<gene>
    <name evidence="9" type="ORF">PARMNEM_LOCUS18663</name>
</gene>
<accession>A0AAV1LWR1</accession>
<dbReference type="SUPFAM" id="SSF56672">
    <property type="entry name" value="DNA/RNA polymerases"/>
    <property type="match status" value="1"/>
</dbReference>
<dbReference type="CDD" id="cd01647">
    <property type="entry name" value="RT_LTR"/>
    <property type="match status" value="1"/>
</dbReference>
<protein>
    <recommendedName>
        <fullName evidence="8">Reverse transcriptase domain-containing protein</fullName>
    </recommendedName>
</protein>
<keyword evidence="7" id="KW-0695">RNA-directed DNA polymerase</keyword>
<evidence type="ECO:0000256" key="4">
    <source>
        <dbReference type="ARBA" id="ARBA00022722"/>
    </source>
</evidence>
<organism evidence="9 10">
    <name type="scientific">Parnassius mnemosyne</name>
    <name type="common">clouded apollo</name>
    <dbReference type="NCBI Taxonomy" id="213953"/>
    <lineage>
        <taxon>Eukaryota</taxon>
        <taxon>Metazoa</taxon>
        <taxon>Ecdysozoa</taxon>
        <taxon>Arthropoda</taxon>
        <taxon>Hexapoda</taxon>
        <taxon>Insecta</taxon>
        <taxon>Pterygota</taxon>
        <taxon>Neoptera</taxon>
        <taxon>Endopterygota</taxon>
        <taxon>Lepidoptera</taxon>
        <taxon>Glossata</taxon>
        <taxon>Ditrysia</taxon>
        <taxon>Papilionoidea</taxon>
        <taxon>Papilionidae</taxon>
        <taxon>Parnassiinae</taxon>
        <taxon>Parnassini</taxon>
        <taxon>Parnassius</taxon>
        <taxon>Driopa</taxon>
    </lineage>
</organism>
<keyword evidence="10" id="KW-1185">Reference proteome</keyword>
<dbReference type="GO" id="GO:0003964">
    <property type="term" value="F:RNA-directed DNA polymerase activity"/>
    <property type="evidence" value="ECO:0007669"/>
    <property type="project" value="UniProtKB-KW"/>
</dbReference>
<dbReference type="PANTHER" id="PTHR24559">
    <property type="entry name" value="TRANSPOSON TY3-I GAG-POL POLYPROTEIN"/>
    <property type="match status" value="1"/>
</dbReference>
<dbReference type="Proteomes" id="UP001314205">
    <property type="component" value="Unassembled WGS sequence"/>
</dbReference>
<dbReference type="PANTHER" id="PTHR24559:SF444">
    <property type="entry name" value="REVERSE TRANSCRIPTASE DOMAIN-CONTAINING PROTEIN"/>
    <property type="match status" value="1"/>
</dbReference>
<keyword evidence="1" id="KW-0645">Protease</keyword>
<evidence type="ECO:0000313" key="9">
    <source>
        <dbReference type="EMBL" id="CAK1599828.1"/>
    </source>
</evidence>
<dbReference type="FunFam" id="3.10.10.10:FF:000007">
    <property type="entry name" value="Retrovirus-related Pol polyprotein from transposon 17.6-like Protein"/>
    <property type="match status" value="1"/>
</dbReference>
<dbReference type="Pfam" id="PF00078">
    <property type="entry name" value="RVT_1"/>
    <property type="match status" value="1"/>
</dbReference>
<dbReference type="AlphaFoldDB" id="A0AAV1LWR1"/>
<evidence type="ECO:0000256" key="6">
    <source>
        <dbReference type="ARBA" id="ARBA00022801"/>
    </source>
</evidence>
<keyword evidence="2" id="KW-0808">Transferase</keyword>
<dbReference type="InterPro" id="IPR043502">
    <property type="entry name" value="DNA/RNA_pol_sf"/>
</dbReference>
<dbReference type="InterPro" id="IPR043128">
    <property type="entry name" value="Rev_trsase/Diguanyl_cyclase"/>
</dbReference>
<comment type="caution">
    <text evidence="9">The sequence shown here is derived from an EMBL/GenBank/DDBJ whole genome shotgun (WGS) entry which is preliminary data.</text>
</comment>